<evidence type="ECO:0000256" key="2">
    <source>
        <dbReference type="ARBA" id="ARBA00022692"/>
    </source>
</evidence>
<dbReference type="SMART" id="SM00723">
    <property type="entry name" value="AMOP"/>
    <property type="match status" value="1"/>
</dbReference>
<dbReference type="InterPro" id="IPR005533">
    <property type="entry name" value="AMOP_dom"/>
</dbReference>
<comment type="caution">
    <text evidence="10">The sequence shown here is derived from an EMBL/GenBank/DDBJ whole genome shotgun (WGS) entry which is preliminary data.</text>
</comment>
<keyword evidence="3 7" id="KW-1133">Transmembrane helix</keyword>
<dbReference type="Pfam" id="PF06119">
    <property type="entry name" value="NIDO"/>
    <property type="match status" value="1"/>
</dbReference>
<dbReference type="Proteomes" id="UP001283361">
    <property type="component" value="Unassembled WGS sequence"/>
</dbReference>
<evidence type="ECO:0000256" key="7">
    <source>
        <dbReference type="SAM" id="Phobius"/>
    </source>
</evidence>
<evidence type="ECO:0000313" key="10">
    <source>
        <dbReference type="EMBL" id="KAK3758329.1"/>
    </source>
</evidence>
<dbReference type="SMART" id="SM00539">
    <property type="entry name" value="NIDO"/>
    <property type="match status" value="1"/>
</dbReference>
<dbReference type="InterPro" id="IPR003886">
    <property type="entry name" value="NIDO_dom"/>
</dbReference>
<feature type="domain" description="AMOP" evidence="8">
    <location>
        <begin position="532"/>
        <end position="681"/>
    </location>
</feature>
<organism evidence="10 11">
    <name type="scientific">Elysia crispata</name>
    <name type="common">lettuce slug</name>
    <dbReference type="NCBI Taxonomy" id="231223"/>
    <lineage>
        <taxon>Eukaryota</taxon>
        <taxon>Metazoa</taxon>
        <taxon>Spiralia</taxon>
        <taxon>Lophotrochozoa</taxon>
        <taxon>Mollusca</taxon>
        <taxon>Gastropoda</taxon>
        <taxon>Heterobranchia</taxon>
        <taxon>Euthyneura</taxon>
        <taxon>Panpulmonata</taxon>
        <taxon>Sacoglossa</taxon>
        <taxon>Placobranchoidea</taxon>
        <taxon>Plakobranchidae</taxon>
        <taxon>Elysia</taxon>
    </lineage>
</organism>
<dbReference type="PANTHER" id="PTHR13802:SF52">
    <property type="entry name" value="MUCIN-4"/>
    <property type="match status" value="1"/>
</dbReference>
<keyword evidence="4 7" id="KW-0472">Membrane</keyword>
<proteinExistence type="predicted"/>
<dbReference type="InterPro" id="IPR056619">
    <property type="entry name" value="C8-3_MUC4"/>
</dbReference>
<dbReference type="GO" id="GO:0007160">
    <property type="term" value="P:cell-matrix adhesion"/>
    <property type="evidence" value="ECO:0007669"/>
    <property type="project" value="InterPro"/>
</dbReference>
<feature type="transmembrane region" description="Helical" evidence="7">
    <location>
        <begin position="1092"/>
        <end position="1117"/>
    </location>
</feature>
<evidence type="ECO:0000256" key="6">
    <source>
        <dbReference type="SAM" id="MobiDB-lite"/>
    </source>
</evidence>
<protein>
    <submittedName>
        <fullName evidence="10">Uncharacterized protein</fullName>
    </submittedName>
</protein>
<dbReference type="EMBL" id="JAWDGP010005274">
    <property type="protein sequence ID" value="KAK3758329.1"/>
    <property type="molecule type" value="Genomic_DNA"/>
</dbReference>
<keyword evidence="2 7" id="KW-0812">Transmembrane</keyword>
<dbReference type="PROSITE" id="PS51233">
    <property type="entry name" value="VWFD"/>
    <property type="match status" value="1"/>
</dbReference>
<evidence type="ECO:0000259" key="9">
    <source>
        <dbReference type="PROSITE" id="PS51233"/>
    </source>
</evidence>
<evidence type="ECO:0000259" key="8">
    <source>
        <dbReference type="PROSITE" id="PS50856"/>
    </source>
</evidence>
<dbReference type="InterPro" id="IPR001846">
    <property type="entry name" value="VWF_type-D"/>
</dbReference>
<evidence type="ECO:0000256" key="4">
    <source>
        <dbReference type="ARBA" id="ARBA00023136"/>
    </source>
</evidence>
<evidence type="ECO:0000256" key="3">
    <source>
        <dbReference type="ARBA" id="ARBA00022989"/>
    </source>
</evidence>
<dbReference type="AlphaFoldDB" id="A0AAE0YW08"/>
<feature type="region of interest" description="Disordered" evidence="6">
    <location>
        <begin position="1124"/>
        <end position="1147"/>
    </location>
</feature>
<accession>A0AAE0YW08</accession>
<dbReference type="Pfam" id="PF23263">
    <property type="entry name" value="C8-3_MUC4"/>
    <property type="match status" value="1"/>
</dbReference>
<feature type="domain" description="VWFD" evidence="9">
    <location>
        <begin position="693"/>
        <end position="912"/>
    </location>
</feature>
<dbReference type="GO" id="GO:0016020">
    <property type="term" value="C:membrane"/>
    <property type="evidence" value="ECO:0007669"/>
    <property type="project" value="UniProtKB-SubCell"/>
</dbReference>
<dbReference type="PANTHER" id="PTHR13802">
    <property type="entry name" value="MUCIN 4-RELATED"/>
    <property type="match status" value="1"/>
</dbReference>
<sequence length="1147" mass="128316">MASILKLVGTIVLYVWFLFCFTAFQDASTQTAPVMKKPPLLNYGSEHGDIEVKDLMLGEKVDLPWHISYFGFRYNDLYISADGLISFEQGVDYHKSIIWKEGVRNKNTDKPFLAPFYFDGFKGIAIQNGQYKDKIYYRVMQKGNITQVANSYQEQVETLKWLGEYVKEMTLNANNFEADLAVVVTWDEVSSDSSDTADVLQCVNDTSRCKTATFQAILVSDKSLGRTVAILNYLKLGIPMNSSYQAGFNGGYGRGWVDVIPRHSDQDSYLYNLPTLKGSDKVGRFVLEVGGEIVMRGGCLPKEFTSGILEVYPRQVSMLGGEKLEVSGKCGQRSSKIYCRFGDSKDSPVVEGTMYNEMKGSCPVPLLTTNGNIFVAWSTENDPEDPDKWTIFRTISVIHPSRATPSVTVSKDVKDAWFSRDASEITVVWDPKKFTETDSRVVINLIGYRETEDKVEYKILRKIGQETVQRGRFIFNVADNRCTQDCLEFQQGLLEVALPSEYLGKANEMVAVRHGPIPLGWYVNEKMTEDNGSDWSDQMCRKWHAEDGKHTDWLSALLPCPCTLDQALADFGRFQPDAGCNLFTGSKCTYHKKAKHCVRAVVPTKDAAGNQCCYSNSGELVYSQLSYQGSTPDRSHDWGAYPYGGPNLVPSLSHWKHDVVTFYYCCLWNEYKLCDLYMERRPTQDCKNYNVPAVATLRGVPHVTTFDGLSYEMVGEGDFYLLHTKDLKIQGRFASRRGAKGLCPLPGSVKLYAPPVLRAVSLLFKSTLVDVSLAPQRANPPRALDIRVRKERRFFVSDSTVWQDFEGLSIVNNVLPGRFNEHNNFTILISNNVGVNVFSKNGLLHITVALPPEMKKPAAVMAGMGLLGTFDGISANDFMSKTGSISPPGTPQTEFFEDFVSTWKVDNETDSLFLFFEESPSDTPHFFSSYSEIPSNFSGAPSDEEVVDMCGEEENCKWDYRITGSPYVAWATKKADQLLGYIKESLKQVDSCGLPEVGRNAVMDKYDFSVGSTITVTGCGKGMSFRGTEKYRCVREPKSEAVKEKRDDYGLVKTDKVDGMEYIIHWLPKPSVVCTVFILSAGGSSADRGLDLMWIIIIAVAAAVLLAVVAIIIFIVLRRRRHSANHSSDPRPGGNDDEKFGHPMQPR</sequence>
<reference evidence="10" key="1">
    <citation type="journal article" date="2023" name="G3 (Bethesda)">
        <title>A reference genome for the long-term kleptoplast-retaining sea slug Elysia crispata morphotype clarki.</title>
        <authorList>
            <person name="Eastman K.E."/>
            <person name="Pendleton A.L."/>
            <person name="Shaikh M.A."/>
            <person name="Suttiyut T."/>
            <person name="Ogas R."/>
            <person name="Tomko P."/>
            <person name="Gavelis G."/>
            <person name="Widhalm J.R."/>
            <person name="Wisecaver J.H."/>
        </authorList>
    </citation>
    <scope>NUCLEOTIDE SEQUENCE</scope>
    <source>
        <strain evidence="10">ECLA1</strain>
    </source>
</reference>
<evidence type="ECO:0000313" key="11">
    <source>
        <dbReference type="Proteomes" id="UP001283361"/>
    </source>
</evidence>
<keyword evidence="5" id="KW-1015">Disulfide bond</keyword>
<evidence type="ECO:0000256" key="5">
    <source>
        <dbReference type="ARBA" id="ARBA00023157"/>
    </source>
</evidence>
<comment type="subcellular location">
    <subcellularLocation>
        <location evidence="1">Membrane</location>
    </subcellularLocation>
</comment>
<dbReference type="PROSITE" id="PS50856">
    <property type="entry name" value="AMOP"/>
    <property type="match status" value="1"/>
</dbReference>
<evidence type="ECO:0000256" key="1">
    <source>
        <dbReference type="ARBA" id="ARBA00004370"/>
    </source>
</evidence>
<name>A0AAE0YW08_9GAST</name>
<keyword evidence="11" id="KW-1185">Reference proteome</keyword>
<dbReference type="InterPro" id="IPR051495">
    <property type="entry name" value="Epithelial_Barrier/Signaling"/>
</dbReference>
<gene>
    <name evidence="10" type="ORF">RRG08_004150</name>
</gene>
<dbReference type="Pfam" id="PF03782">
    <property type="entry name" value="AMOP"/>
    <property type="match status" value="1"/>
</dbReference>